<protein>
    <submittedName>
        <fullName evidence="8">Transposon Tf2-1 polyprotein isoform X1</fullName>
    </submittedName>
</protein>
<evidence type="ECO:0000256" key="4">
    <source>
        <dbReference type="ARBA" id="ARBA00022759"/>
    </source>
</evidence>
<evidence type="ECO:0000259" key="7">
    <source>
        <dbReference type="PROSITE" id="PS50013"/>
    </source>
</evidence>
<dbReference type="InterPro" id="IPR023780">
    <property type="entry name" value="Chromo_domain"/>
</dbReference>
<evidence type="ECO:0000256" key="1">
    <source>
        <dbReference type="ARBA" id="ARBA00022679"/>
    </source>
</evidence>
<dbReference type="EMBL" id="SSTD01013395">
    <property type="protein sequence ID" value="TYK06621.1"/>
    <property type="molecule type" value="Genomic_DNA"/>
</dbReference>
<dbReference type="EMBL" id="SSTE01019085">
    <property type="protein sequence ID" value="KAA0037029.1"/>
    <property type="molecule type" value="Genomic_DNA"/>
</dbReference>
<dbReference type="SUPFAM" id="SSF56672">
    <property type="entry name" value="DNA/RNA polymerases"/>
    <property type="match status" value="1"/>
</dbReference>
<keyword evidence="5" id="KW-0378">Hydrolase</keyword>
<gene>
    <name evidence="9" type="ORF">E5676_scaffold453G00930</name>
    <name evidence="8" type="ORF">E6C27_scaffold86G001180</name>
</gene>
<dbReference type="InterPro" id="IPR000953">
    <property type="entry name" value="Chromo/chromo_shadow_dom"/>
</dbReference>
<keyword evidence="6" id="KW-0695">RNA-directed DNA polymerase</keyword>
<evidence type="ECO:0000256" key="5">
    <source>
        <dbReference type="ARBA" id="ARBA00022801"/>
    </source>
</evidence>
<evidence type="ECO:0000313" key="8">
    <source>
        <dbReference type="EMBL" id="KAA0037029.1"/>
    </source>
</evidence>
<keyword evidence="2" id="KW-0548">Nucleotidyltransferase</keyword>
<keyword evidence="3" id="KW-0540">Nuclease</keyword>
<comment type="caution">
    <text evidence="8">The sequence shown here is derived from an EMBL/GenBank/DDBJ whole genome shotgun (WGS) entry which is preliminary data.</text>
</comment>
<evidence type="ECO:0000313" key="11">
    <source>
        <dbReference type="Proteomes" id="UP000321947"/>
    </source>
</evidence>
<dbReference type="STRING" id="1194695.A0A5A7T6M6"/>
<proteinExistence type="predicted"/>
<dbReference type="SUPFAM" id="SSF54160">
    <property type="entry name" value="Chromo domain-like"/>
    <property type="match status" value="1"/>
</dbReference>
<dbReference type="Proteomes" id="UP000321393">
    <property type="component" value="Unassembled WGS sequence"/>
</dbReference>
<evidence type="ECO:0000256" key="3">
    <source>
        <dbReference type="ARBA" id="ARBA00022722"/>
    </source>
</evidence>
<dbReference type="InterPro" id="IPR041373">
    <property type="entry name" value="RT_RNaseH"/>
</dbReference>
<evidence type="ECO:0000256" key="2">
    <source>
        <dbReference type="ARBA" id="ARBA00022695"/>
    </source>
</evidence>
<dbReference type="GO" id="GO:0016787">
    <property type="term" value="F:hydrolase activity"/>
    <property type="evidence" value="ECO:0007669"/>
    <property type="project" value="UniProtKB-KW"/>
</dbReference>
<dbReference type="InterPro" id="IPR016197">
    <property type="entry name" value="Chromo-like_dom_sf"/>
</dbReference>
<dbReference type="PROSITE" id="PS50013">
    <property type="entry name" value="CHROMO_2"/>
    <property type="match status" value="1"/>
</dbReference>
<dbReference type="CDD" id="cd09274">
    <property type="entry name" value="RNase_HI_RT_Ty3"/>
    <property type="match status" value="1"/>
</dbReference>
<accession>A0A5A7T6M6</accession>
<name>A0A5A7T6M6_CUCMM</name>
<dbReference type="Proteomes" id="UP000321947">
    <property type="component" value="Unassembled WGS sequence"/>
</dbReference>
<dbReference type="InterPro" id="IPR043502">
    <property type="entry name" value="DNA/RNA_pol_sf"/>
</dbReference>
<organism evidence="8 10">
    <name type="scientific">Cucumis melo var. makuwa</name>
    <name type="common">Oriental melon</name>
    <dbReference type="NCBI Taxonomy" id="1194695"/>
    <lineage>
        <taxon>Eukaryota</taxon>
        <taxon>Viridiplantae</taxon>
        <taxon>Streptophyta</taxon>
        <taxon>Embryophyta</taxon>
        <taxon>Tracheophyta</taxon>
        <taxon>Spermatophyta</taxon>
        <taxon>Magnoliopsida</taxon>
        <taxon>eudicotyledons</taxon>
        <taxon>Gunneridae</taxon>
        <taxon>Pentapetalae</taxon>
        <taxon>rosids</taxon>
        <taxon>fabids</taxon>
        <taxon>Cucurbitales</taxon>
        <taxon>Cucurbitaceae</taxon>
        <taxon>Benincaseae</taxon>
        <taxon>Cucumis</taxon>
    </lineage>
</organism>
<dbReference type="Gene3D" id="2.40.50.40">
    <property type="match status" value="1"/>
</dbReference>
<dbReference type="OrthoDB" id="10055717at2759"/>
<evidence type="ECO:0000256" key="6">
    <source>
        <dbReference type="ARBA" id="ARBA00022918"/>
    </source>
</evidence>
<keyword evidence="1" id="KW-0808">Transferase</keyword>
<dbReference type="Pfam" id="PF17917">
    <property type="entry name" value="RT_RNaseH"/>
    <property type="match status" value="1"/>
</dbReference>
<dbReference type="GO" id="GO:0004519">
    <property type="term" value="F:endonuclease activity"/>
    <property type="evidence" value="ECO:0007669"/>
    <property type="project" value="UniProtKB-KW"/>
</dbReference>
<dbReference type="GO" id="GO:0003964">
    <property type="term" value="F:RNA-directed DNA polymerase activity"/>
    <property type="evidence" value="ECO:0007669"/>
    <property type="project" value="UniProtKB-KW"/>
</dbReference>
<evidence type="ECO:0000313" key="10">
    <source>
        <dbReference type="Proteomes" id="UP000321393"/>
    </source>
</evidence>
<reference evidence="10 11" key="1">
    <citation type="submission" date="2019-08" db="EMBL/GenBank/DDBJ databases">
        <title>Draft genome sequences of two oriental melons (Cucumis melo L. var makuwa).</title>
        <authorList>
            <person name="Kwon S.-Y."/>
        </authorList>
    </citation>
    <scope>NUCLEOTIDE SEQUENCE [LARGE SCALE GENOMIC DNA]</scope>
    <source>
        <strain evidence="11">cv. Chang Bougi</strain>
        <strain evidence="10">cv. SW 3</strain>
        <tissue evidence="8">Leaf</tissue>
    </source>
</reference>
<sequence length="295" mass="34761">MCEDDNEKTAFPAHEGHYEFMAMPFSLTNAPSTFQSLMNLIFRPISKEVYAGAVLTQSKRPIAYFSHTLAVRDRAKLVYERELMVVVLAVQRWRSYLLARKFVVKTDQRSLKFLLEQRVIQPQYQKWIVKLLGYSFEVIYKPGVENKAAVKEEVEKDDHLQKIMTQLKKEEGSKESKFSIQQEMLRYKDSVWSDISMDFIEGLPKSNGFEVILVVVDQFKPEEAYGYLKNKIARWDVLIKWKGLSRNEATWEDYDEIQQQFPKFHLEDKVNLEKGCNDRPPIIKQYNRRVKKANN</sequence>
<dbReference type="AlphaFoldDB" id="A0A5A7T6M6"/>
<keyword evidence="4" id="KW-0255">Endonuclease</keyword>
<dbReference type="Gene3D" id="3.10.10.10">
    <property type="entry name" value="HIV Type 1 Reverse Transcriptase, subunit A, domain 1"/>
    <property type="match status" value="1"/>
</dbReference>
<dbReference type="PANTHER" id="PTHR37984">
    <property type="entry name" value="PROTEIN CBG26694"/>
    <property type="match status" value="1"/>
</dbReference>
<dbReference type="PANTHER" id="PTHR37984:SF5">
    <property type="entry name" value="PROTEIN NYNRIN-LIKE"/>
    <property type="match status" value="1"/>
</dbReference>
<dbReference type="Gene3D" id="3.10.20.370">
    <property type="match status" value="1"/>
</dbReference>
<feature type="domain" description="Chromo" evidence="7">
    <location>
        <begin position="219"/>
        <end position="295"/>
    </location>
</feature>
<evidence type="ECO:0000313" key="9">
    <source>
        <dbReference type="EMBL" id="TYK06621.1"/>
    </source>
</evidence>
<dbReference type="InterPro" id="IPR050951">
    <property type="entry name" value="Retrovirus_Pol_polyprotein"/>
</dbReference>
<dbReference type="Pfam" id="PF00385">
    <property type="entry name" value="Chromo"/>
    <property type="match status" value="1"/>
</dbReference>